<dbReference type="GO" id="GO:0016460">
    <property type="term" value="C:myosin II complex"/>
    <property type="evidence" value="ECO:0007669"/>
    <property type="project" value="TreeGrafter"/>
</dbReference>
<feature type="domain" description="EF-hand" evidence="4">
    <location>
        <begin position="327"/>
        <end position="362"/>
    </location>
</feature>
<dbReference type="CDD" id="cd00051">
    <property type="entry name" value="EFh"/>
    <property type="match status" value="2"/>
</dbReference>
<reference evidence="5 6" key="1">
    <citation type="journal article" date="2014" name="Genome Biol. Evol.">
        <title>The secreted proteins of Achlya hypogyna and Thraustotheca clavata identify the ancestral oomycete secretome and reveal gene acquisitions by horizontal gene transfer.</title>
        <authorList>
            <person name="Misner I."/>
            <person name="Blouin N."/>
            <person name="Leonard G."/>
            <person name="Richards T.A."/>
            <person name="Lane C.E."/>
        </authorList>
    </citation>
    <scope>NUCLEOTIDE SEQUENCE [LARGE SCALE GENOMIC DNA]</scope>
    <source>
        <strain evidence="5 6">ATCC 34112</strain>
    </source>
</reference>
<comment type="caution">
    <text evidence="5">The sequence shown here is derived from an EMBL/GenBank/DDBJ whole genome shotgun (WGS) entry which is preliminary data.</text>
</comment>
<sequence>MDYLGSLEMASSFMIVASPPPSSPSPITLCDTLTKRSQVVLTKTPVSSPRPTPKPTEKKELKRTRSVGFEGAEIVEFEPTIFTTTVTSGGVPVGLSNKERRRTRRRLDSFELERQKVRVCRQNYMEEGYLDPNERATILGNAGCEETSFEIVEAEVNMIIAHRRESNEMDIQCMYGLGEYGDSDDETMTRHNSVQEEEVQSPTPFYGAGLGCDDTHEWKQTLDMIAKGGDMEPEAEETLYKAQREALGCDDLKDDESLFFLSSGENFSEFELNASCDMDDEDNDPITTKSPLPCSEVDSANAMQRRDAFGSTKLLVRRKPRQELSEDQKKELIEAFELFDMNKSGTIDHYELKVMMRALGFDVKKSEVTRLVDEVDIHRSGRVHLEDFLEIMRRKITSRDPDEEILKAFELFDDDKSGQITLKNMRRIAKEMGENLNDDELQAMIDEFDSNQDGCISREEFLQIMKESSVY</sequence>
<keyword evidence="3" id="KW-0106">Calcium</keyword>
<proteinExistence type="predicted"/>
<dbReference type="STRING" id="74557.A0A1W0ABC9"/>
<dbReference type="OrthoDB" id="70180at2759"/>
<evidence type="ECO:0000259" key="4">
    <source>
        <dbReference type="PROSITE" id="PS50222"/>
    </source>
</evidence>
<name>A0A1W0ABC9_9STRA</name>
<dbReference type="EMBL" id="JNBS01000226">
    <property type="protein sequence ID" value="OQS07592.1"/>
    <property type="molecule type" value="Genomic_DNA"/>
</dbReference>
<protein>
    <submittedName>
        <fullName evidence="5">Caltractin</fullName>
    </submittedName>
</protein>
<dbReference type="FunFam" id="1.10.238.10:FF:000077">
    <property type="entry name" value="Centrin 1"/>
    <property type="match status" value="1"/>
</dbReference>
<dbReference type="SMART" id="SM00054">
    <property type="entry name" value="EFh"/>
    <property type="match status" value="4"/>
</dbReference>
<gene>
    <name evidence="5" type="ORF">THRCLA_00415</name>
</gene>
<evidence type="ECO:0000256" key="3">
    <source>
        <dbReference type="ARBA" id="ARBA00022837"/>
    </source>
</evidence>
<dbReference type="Pfam" id="PF13499">
    <property type="entry name" value="EF-hand_7"/>
    <property type="match status" value="2"/>
</dbReference>
<dbReference type="Proteomes" id="UP000243217">
    <property type="component" value="Unassembled WGS sequence"/>
</dbReference>
<dbReference type="InterPro" id="IPR050230">
    <property type="entry name" value="CALM/Myosin/TropC-like"/>
</dbReference>
<dbReference type="AlphaFoldDB" id="A0A1W0ABC9"/>
<evidence type="ECO:0000256" key="1">
    <source>
        <dbReference type="ARBA" id="ARBA00022723"/>
    </source>
</evidence>
<keyword evidence="1" id="KW-0479">Metal-binding</keyword>
<dbReference type="InterPro" id="IPR011992">
    <property type="entry name" value="EF-hand-dom_pair"/>
</dbReference>
<dbReference type="InterPro" id="IPR018247">
    <property type="entry name" value="EF_Hand_1_Ca_BS"/>
</dbReference>
<organism evidence="5 6">
    <name type="scientific">Thraustotheca clavata</name>
    <dbReference type="NCBI Taxonomy" id="74557"/>
    <lineage>
        <taxon>Eukaryota</taxon>
        <taxon>Sar</taxon>
        <taxon>Stramenopiles</taxon>
        <taxon>Oomycota</taxon>
        <taxon>Saprolegniomycetes</taxon>
        <taxon>Saprolegniales</taxon>
        <taxon>Achlyaceae</taxon>
        <taxon>Thraustotheca</taxon>
    </lineage>
</organism>
<feature type="domain" description="EF-hand" evidence="4">
    <location>
        <begin position="400"/>
        <end position="435"/>
    </location>
</feature>
<evidence type="ECO:0000313" key="5">
    <source>
        <dbReference type="EMBL" id="OQS07592.1"/>
    </source>
</evidence>
<dbReference type="PROSITE" id="PS50222">
    <property type="entry name" value="EF_HAND_2"/>
    <property type="match status" value="4"/>
</dbReference>
<dbReference type="GO" id="GO:0005509">
    <property type="term" value="F:calcium ion binding"/>
    <property type="evidence" value="ECO:0007669"/>
    <property type="project" value="InterPro"/>
</dbReference>
<dbReference type="PROSITE" id="PS00018">
    <property type="entry name" value="EF_HAND_1"/>
    <property type="match status" value="2"/>
</dbReference>
<accession>A0A1W0ABC9</accession>
<dbReference type="SUPFAM" id="SSF47473">
    <property type="entry name" value="EF-hand"/>
    <property type="match status" value="1"/>
</dbReference>
<keyword evidence="2" id="KW-0677">Repeat</keyword>
<feature type="domain" description="EF-hand" evidence="4">
    <location>
        <begin position="363"/>
        <end position="398"/>
    </location>
</feature>
<dbReference type="Gene3D" id="1.10.238.10">
    <property type="entry name" value="EF-hand"/>
    <property type="match status" value="2"/>
</dbReference>
<feature type="domain" description="EF-hand" evidence="4">
    <location>
        <begin position="436"/>
        <end position="471"/>
    </location>
</feature>
<keyword evidence="6" id="KW-1185">Reference proteome</keyword>
<dbReference type="PANTHER" id="PTHR23048:SF48">
    <property type="entry name" value="CENTRIN 3"/>
    <property type="match status" value="1"/>
</dbReference>
<dbReference type="PANTHER" id="PTHR23048">
    <property type="entry name" value="MYOSIN LIGHT CHAIN 1, 3"/>
    <property type="match status" value="1"/>
</dbReference>
<evidence type="ECO:0000256" key="2">
    <source>
        <dbReference type="ARBA" id="ARBA00022737"/>
    </source>
</evidence>
<evidence type="ECO:0000313" key="6">
    <source>
        <dbReference type="Proteomes" id="UP000243217"/>
    </source>
</evidence>
<dbReference type="InterPro" id="IPR002048">
    <property type="entry name" value="EF_hand_dom"/>
</dbReference>